<sequence>MAKQPKLLLGEPSAGDDGDTADTEPMTTAASDQLELWPPLPSPHSGARIRGGSRRGIVGGEVASPRLASLHLDLEKSCPLLMLEDPLTAAHKSSDRPELSRLERELDEWRELEARLRRNMSPSASGEITDQKVRRRSWDLQEARRNEAELRLKQSSGESKPPSEAHSHSDLTALWRNAMSAPLTRGFDDFAVGCDRAIARAVMTLPTRAAMLYRMHASAARRLAQARTGMIGYDGRGGTGIASTSEAREATLNAWPKTVRTSLTWGLEAAAAKCDRAMGMDFSRQQALSDAMDCFELTTDCMYGCS</sequence>
<reference evidence="2" key="1">
    <citation type="submission" date="2021-01" db="EMBL/GenBank/DDBJ databases">
        <authorList>
            <person name="Corre E."/>
            <person name="Pelletier E."/>
            <person name="Niang G."/>
            <person name="Scheremetjew M."/>
            <person name="Finn R."/>
            <person name="Kale V."/>
            <person name="Holt S."/>
            <person name="Cochrane G."/>
            <person name="Meng A."/>
            <person name="Brown T."/>
            <person name="Cohen L."/>
        </authorList>
    </citation>
    <scope>NUCLEOTIDE SEQUENCE</scope>
    <source>
        <strain evidence="2">Isolate 1302-5</strain>
    </source>
</reference>
<evidence type="ECO:0000256" key="1">
    <source>
        <dbReference type="SAM" id="MobiDB-lite"/>
    </source>
</evidence>
<gene>
    <name evidence="2" type="ORF">OAUR00152_LOCUS8145</name>
</gene>
<dbReference type="EMBL" id="HBKQ01011999">
    <property type="protein sequence ID" value="CAE2220476.1"/>
    <property type="molecule type" value="Transcribed_RNA"/>
</dbReference>
<feature type="region of interest" description="Disordered" evidence="1">
    <location>
        <begin position="1"/>
        <end position="58"/>
    </location>
</feature>
<organism evidence="2">
    <name type="scientific">Odontella aurita</name>
    <dbReference type="NCBI Taxonomy" id="265563"/>
    <lineage>
        <taxon>Eukaryota</taxon>
        <taxon>Sar</taxon>
        <taxon>Stramenopiles</taxon>
        <taxon>Ochrophyta</taxon>
        <taxon>Bacillariophyta</taxon>
        <taxon>Mediophyceae</taxon>
        <taxon>Biddulphiophycidae</taxon>
        <taxon>Eupodiscales</taxon>
        <taxon>Odontellaceae</taxon>
        <taxon>Odontella</taxon>
    </lineage>
</organism>
<dbReference type="AlphaFoldDB" id="A0A7S4I6Z0"/>
<feature type="region of interest" description="Disordered" evidence="1">
    <location>
        <begin position="148"/>
        <end position="168"/>
    </location>
</feature>
<name>A0A7S4I6Z0_9STRA</name>
<protein>
    <submittedName>
        <fullName evidence="2">Uncharacterized protein</fullName>
    </submittedName>
</protein>
<evidence type="ECO:0000313" key="2">
    <source>
        <dbReference type="EMBL" id="CAE2220476.1"/>
    </source>
</evidence>
<proteinExistence type="predicted"/>
<accession>A0A7S4I6Z0</accession>